<dbReference type="InterPro" id="IPR012171">
    <property type="entry name" value="Fatty_acid_desaturase"/>
</dbReference>
<evidence type="ECO:0000256" key="1">
    <source>
        <dbReference type="SAM" id="Phobius"/>
    </source>
</evidence>
<dbReference type="InterPro" id="IPR005804">
    <property type="entry name" value="FA_desaturase_dom"/>
</dbReference>
<keyword evidence="1" id="KW-1133">Transmembrane helix</keyword>
<sequence length="319" mass="36451">MQDFQRELRQLNTKPFLRRSNVRAAAMLIVNHGLIVLAFVLPGVWLHPVTIVLSLVLLGNRQLGLGILMHDCAHRALFRQAKMNDYVGRWLCAAPILAQFDGYRHYHLKHHANAGTVDDPDYPNYRPYPVTRRSLLRKLGRDVIGLTGIKNTAILCMMHAGRVEYDMAYTNTQATEQPSVFQSLTCLAQNLWPASIFHMGLFSILTLLASPWLYGLWWLAYLTTFQLFSRLRNAAEHANVPDLLDKDPRKHARTVRAGLLARLTVAPNHVNYHLEHHWLPSVPPYRLAAFHSYLRASDVLEGAQILPDYGAVIRQMIRR</sequence>
<feature type="transmembrane region" description="Helical" evidence="1">
    <location>
        <begin position="21"/>
        <end position="45"/>
    </location>
</feature>
<dbReference type="Proteomes" id="UP001209257">
    <property type="component" value="Unassembled WGS sequence"/>
</dbReference>
<reference evidence="4" key="1">
    <citation type="submission" date="2023-07" db="EMBL/GenBank/DDBJ databases">
        <title>Study on multiphase classification of strain Alteromonas salexigens isolated from the Yellow Sea.</title>
        <authorList>
            <person name="Sun L."/>
        </authorList>
    </citation>
    <scope>NUCLEOTIDE SEQUENCE [LARGE SCALE GENOMIC DNA]</scope>
    <source>
        <strain evidence="4">ASW11-19</strain>
    </source>
</reference>
<evidence type="ECO:0000313" key="3">
    <source>
        <dbReference type="EMBL" id="MCU7553920.1"/>
    </source>
</evidence>
<comment type="caution">
    <text evidence="3">The sequence shown here is derived from an EMBL/GenBank/DDBJ whole genome shotgun (WGS) entry which is preliminary data.</text>
</comment>
<keyword evidence="1" id="KW-0472">Membrane</keyword>
<feature type="domain" description="Fatty acid desaturase" evidence="2">
    <location>
        <begin position="50"/>
        <end position="296"/>
    </location>
</feature>
<dbReference type="PANTHER" id="PTHR19353">
    <property type="entry name" value="FATTY ACID DESATURASE 2"/>
    <property type="match status" value="1"/>
</dbReference>
<name>A0ABT2VLG5_9ALTE</name>
<dbReference type="EMBL" id="JAOTJC010000006">
    <property type="protein sequence ID" value="MCU7553920.1"/>
    <property type="molecule type" value="Genomic_DNA"/>
</dbReference>
<dbReference type="RefSeq" id="WP_262992618.1">
    <property type="nucleotide sequence ID" value="NZ_JAOTJC010000006.1"/>
</dbReference>
<proteinExistence type="predicted"/>
<dbReference type="Pfam" id="PF00487">
    <property type="entry name" value="FA_desaturase"/>
    <property type="match status" value="1"/>
</dbReference>
<keyword evidence="1" id="KW-0812">Transmembrane</keyword>
<gene>
    <name evidence="3" type="ORF">OCL06_04840</name>
</gene>
<protein>
    <submittedName>
        <fullName evidence="3">Fatty acid desaturase family protein</fullName>
    </submittedName>
</protein>
<accession>A0ABT2VLG5</accession>
<organism evidence="3 4">
    <name type="scientific">Alteromonas salexigens</name>
    <dbReference type="NCBI Taxonomy" id="2982530"/>
    <lineage>
        <taxon>Bacteria</taxon>
        <taxon>Pseudomonadati</taxon>
        <taxon>Pseudomonadota</taxon>
        <taxon>Gammaproteobacteria</taxon>
        <taxon>Alteromonadales</taxon>
        <taxon>Alteromonadaceae</taxon>
        <taxon>Alteromonas/Salinimonas group</taxon>
        <taxon>Alteromonas</taxon>
    </lineage>
</organism>
<evidence type="ECO:0000259" key="2">
    <source>
        <dbReference type="Pfam" id="PF00487"/>
    </source>
</evidence>
<keyword evidence="4" id="KW-1185">Reference proteome</keyword>
<dbReference type="PANTHER" id="PTHR19353:SF19">
    <property type="entry name" value="DELTA(5) FATTY ACID DESATURASE C-RELATED"/>
    <property type="match status" value="1"/>
</dbReference>
<dbReference type="CDD" id="cd03510">
    <property type="entry name" value="Rhizobitoxine-FADS-like"/>
    <property type="match status" value="1"/>
</dbReference>
<evidence type="ECO:0000313" key="4">
    <source>
        <dbReference type="Proteomes" id="UP001209257"/>
    </source>
</evidence>
<feature type="transmembrane region" description="Helical" evidence="1">
    <location>
        <begin position="196"/>
        <end position="222"/>
    </location>
</feature>